<feature type="domain" description="HTH marR-type" evidence="4">
    <location>
        <begin position="20"/>
        <end position="152"/>
    </location>
</feature>
<evidence type="ECO:0000313" key="5">
    <source>
        <dbReference type="EMBL" id="GGA46497.1"/>
    </source>
</evidence>
<dbReference type="PRINTS" id="PR00598">
    <property type="entry name" value="HTHMARR"/>
</dbReference>
<dbReference type="SMART" id="SM00347">
    <property type="entry name" value="HTH_MARR"/>
    <property type="match status" value="1"/>
</dbReference>
<dbReference type="SUPFAM" id="SSF46785">
    <property type="entry name" value="Winged helix' DNA-binding domain"/>
    <property type="match status" value="1"/>
</dbReference>
<keyword evidence="6" id="KW-1185">Reference proteome</keyword>
<dbReference type="Proteomes" id="UP000609323">
    <property type="component" value="Unassembled WGS sequence"/>
</dbReference>
<reference evidence="6" key="1">
    <citation type="journal article" date="2019" name="Int. J. Syst. Evol. Microbiol.">
        <title>The Global Catalogue of Microorganisms (GCM) 10K type strain sequencing project: providing services to taxonomists for standard genome sequencing and annotation.</title>
        <authorList>
            <consortium name="The Broad Institute Genomics Platform"/>
            <consortium name="The Broad Institute Genome Sequencing Center for Infectious Disease"/>
            <person name="Wu L."/>
            <person name="Ma J."/>
        </authorList>
    </citation>
    <scope>NUCLEOTIDE SEQUENCE [LARGE SCALE GENOMIC DNA]</scope>
    <source>
        <strain evidence="6">CGMCC 1.15044</strain>
    </source>
</reference>
<dbReference type="InterPro" id="IPR000835">
    <property type="entry name" value="HTH_MarR-typ"/>
</dbReference>
<keyword evidence="2" id="KW-0238">DNA-binding</keyword>
<name>A0ABQ1GNB5_9BACL</name>
<dbReference type="RefSeq" id="WP_094094253.1">
    <property type="nucleotide sequence ID" value="NZ_BMHF01000014.1"/>
</dbReference>
<evidence type="ECO:0000313" key="6">
    <source>
        <dbReference type="Proteomes" id="UP000609323"/>
    </source>
</evidence>
<protein>
    <submittedName>
        <fullName evidence="5">MarR family transcriptional regulator</fullName>
    </submittedName>
</protein>
<dbReference type="Pfam" id="PF01047">
    <property type="entry name" value="MarR"/>
    <property type="match status" value="1"/>
</dbReference>
<accession>A0ABQ1GNB5</accession>
<evidence type="ECO:0000256" key="1">
    <source>
        <dbReference type="ARBA" id="ARBA00023015"/>
    </source>
</evidence>
<organism evidence="5 6">
    <name type="scientific">Paenibacillus physcomitrellae</name>
    <dbReference type="NCBI Taxonomy" id="1619311"/>
    <lineage>
        <taxon>Bacteria</taxon>
        <taxon>Bacillati</taxon>
        <taxon>Bacillota</taxon>
        <taxon>Bacilli</taxon>
        <taxon>Bacillales</taxon>
        <taxon>Paenibacillaceae</taxon>
        <taxon>Paenibacillus</taxon>
    </lineage>
</organism>
<keyword evidence="1" id="KW-0805">Transcription regulation</keyword>
<sequence length="158" mass="17818">MPDFEQGQRAAEQDGDYQDSLKLFIVLSKAYRSLMDRAVKDMKQYGLTASEFTILEVLYHKGSYPLQQIGEKVLITSGSMTYNIDKLEKRGLLKRVPSASDRRVILAELTDAGRELFDDIFPRHAAFVDSMMPGLTREEKQALTEQLKKLGKNAAGTL</sequence>
<comment type="caution">
    <text evidence="5">The sequence shown here is derived from an EMBL/GenBank/DDBJ whole genome shotgun (WGS) entry which is preliminary data.</text>
</comment>
<evidence type="ECO:0000256" key="3">
    <source>
        <dbReference type="ARBA" id="ARBA00023163"/>
    </source>
</evidence>
<dbReference type="PANTHER" id="PTHR42756:SF1">
    <property type="entry name" value="TRANSCRIPTIONAL REPRESSOR OF EMRAB OPERON"/>
    <property type="match status" value="1"/>
</dbReference>
<dbReference type="InterPro" id="IPR023187">
    <property type="entry name" value="Tscrpt_reg_MarR-type_CS"/>
</dbReference>
<proteinExistence type="predicted"/>
<keyword evidence="3" id="KW-0804">Transcription</keyword>
<evidence type="ECO:0000256" key="2">
    <source>
        <dbReference type="ARBA" id="ARBA00023125"/>
    </source>
</evidence>
<gene>
    <name evidence="5" type="ORF">GCM10010917_34760</name>
</gene>
<dbReference type="PANTHER" id="PTHR42756">
    <property type="entry name" value="TRANSCRIPTIONAL REGULATOR, MARR"/>
    <property type="match status" value="1"/>
</dbReference>
<dbReference type="InterPro" id="IPR036390">
    <property type="entry name" value="WH_DNA-bd_sf"/>
</dbReference>
<dbReference type="InterPro" id="IPR036388">
    <property type="entry name" value="WH-like_DNA-bd_sf"/>
</dbReference>
<dbReference type="PROSITE" id="PS50995">
    <property type="entry name" value="HTH_MARR_2"/>
    <property type="match status" value="1"/>
</dbReference>
<dbReference type="PROSITE" id="PS01117">
    <property type="entry name" value="HTH_MARR_1"/>
    <property type="match status" value="1"/>
</dbReference>
<evidence type="ECO:0000259" key="4">
    <source>
        <dbReference type="PROSITE" id="PS50995"/>
    </source>
</evidence>
<dbReference type="EMBL" id="BMHF01000014">
    <property type="protein sequence ID" value="GGA46497.1"/>
    <property type="molecule type" value="Genomic_DNA"/>
</dbReference>
<dbReference type="Gene3D" id="1.10.10.10">
    <property type="entry name" value="Winged helix-like DNA-binding domain superfamily/Winged helix DNA-binding domain"/>
    <property type="match status" value="1"/>
</dbReference>